<dbReference type="AlphaFoldDB" id="A0A1M6BED2"/>
<evidence type="ECO:0000256" key="2">
    <source>
        <dbReference type="HAMAP-Rule" id="MF_00634"/>
    </source>
</evidence>
<dbReference type="EMBL" id="FQZT01000001">
    <property type="protein sequence ID" value="SHI46928.1"/>
    <property type="molecule type" value="Genomic_DNA"/>
</dbReference>
<dbReference type="InterPro" id="IPR003746">
    <property type="entry name" value="DUF167"/>
</dbReference>
<sequence length="102" mass="10956">MNYSCLKQSNEGTLLSLQVQPRSSRNQLVGLQGDVLKIKLTSPPVEGAANKACCAYLAKLFGISKSSVVLVAGDKSRQKRILLKGVEMPQAEVVLNQNLSPS</sequence>
<organism evidence="3 4">
    <name type="scientific">Malonomonas rubra DSM 5091</name>
    <dbReference type="NCBI Taxonomy" id="1122189"/>
    <lineage>
        <taxon>Bacteria</taxon>
        <taxon>Pseudomonadati</taxon>
        <taxon>Thermodesulfobacteriota</taxon>
        <taxon>Desulfuromonadia</taxon>
        <taxon>Desulfuromonadales</taxon>
        <taxon>Geopsychrobacteraceae</taxon>
        <taxon>Malonomonas</taxon>
    </lineage>
</organism>
<keyword evidence="4" id="KW-1185">Reference proteome</keyword>
<dbReference type="NCBIfam" id="TIGR00251">
    <property type="entry name" value="DUF167 family protein"/>
    <property type="match status" value="1"/>
</dbReference>
<name>A0A1M6BED2_MALRU</name>
<evidence type="ECO:0000256" key="1">
    <source>
        <dbReference type="ARBA" id="ARBA00010364"/>
    </source>
</evidence>
<comment type="similarity">
    <text evidence="1 2">Belongs to the UPF0235 family.</text>
</comment>
<protein>
    <recommendedName>
        <fullName evidence="2">UPF0235 protein SAMN02745165_00136</fullName>
    </recommendedName>
</protein>
<dbReference type="OrthoDB" id="9800587at2"/>
<evidence type="ECO:0000313" key="3">
    <source>
        <dbReference type="EMBL" id="SHI46928.1"/>
    </source>
</evidence>
<accession>A0A1M6BED2</accession>
<reference evidence="3 4" key="1">
    <citation type="submission" date="2016-11" db="EMBL/GenBank/DDBJ databases">
        <authorList>
            <person name="Jaros S."/>
            <person name="Januszkiewicz K."/>
            <person name="Wedrychowicz H."/>
        </authorList>
    </citation>
    <scope>NUCLEOTIDE SEQUENCE [LARGE SCALE GENOMIC DNA]</scope>
    <source>
        <strain evidence="3 4">DSM 5091</strain>
    </source>
</reference>
<dbReference type="Gene3D" id="3.30.1200.10">
    <property type="entry name" value="YggU-like"/>
    <property type="match status" value="1"/>
</dbReference>
<proteinExistence type="inferred from homology"/>
<dbReference type="STRING" id="1122189.SAMN02745165_00136"/>
<dbReference type="Proteomes" id="UP000184171">
    <property type="component" value="Unassembled WGS sequence"/>
</dbReference>
<dbReference type="PANTHER" id="PTHR13420:SF7">
    <property type="entry name" value="UPF0235 PROTEIN C15ORF40"/>
    <property type="match status" value="1"/>
</dbReference>
<dbReference type="InterPro" id="IPR036591">
    <property type="entry name" value="YggU-like_sf"/>
</dbReference>
<gene>
    <name evidence="3" type="ORF">SAMN02745165_00136</name>
</gene>
<dbReference type="GO" id="GO:0005737">
    <property type="term" value="C:cytoplasm"/>
    <property type="evidence" value="ECO:0007669"/>
    <property type="project" value="TreeGrafter"/>
</dbReference>
<dbReference type="SUPFAM" id="SSF69786">
    <property type="entry name" value="YggU-like"/>
    <property type="match status" value="1"/>
</dbReference>
<evidence type="ECO:0000313" key="4">
    <source>
        <dbReference type="Proteomes" id="UP000184171"/>
    </source>
</evidence>
<dbReference type="SMART" id="SM01152">
    <property type="entry name" value="DUF167"/>
    <property type="match status" value="1"/>
</dbReference>
<dbReference type="PANTHER" id="PTHR13420">
    <property type="entry name" value="UPF0235 PROTEIN C15ORF40"/>
    <property type="match status" value="1"/>
</dbReference>
<dbReference type="HAMAP" id="MF_00634">
    <property type="entry name" value="UPF0235"/>
    <property type="match status" value="1"/>
</dbReference>
<dbReference type="Pfam" id="PF02594">
    <property type="entry name" value="DUF167"/>
    <property type="match status" value="1"/>
</dbReference>